<name>A0A3L8DTV0_OOCBI</name>
<protein>
    <submittedName>
        <fullName evidence="2">Uncharacterized protein</fullName>
    </submittedName>
</protein>
<feature type="compositionally biased region" description="Polar residues" evidence="1">
    <location>
        <begin position="67"/>
        <end position="78"/>
    </location>
</feature>
<accession>A0A3L8DTV0</accession>
<reference evidence="2 3" key="1">
    <citation type="journal article" date="2018" name="Genome Res.">
        <title>The genomic architecture and molecular evolution of ant odorant receptors.</title>
        <authorList>
            <person name="McKenzie S.K."/>
            <person name="Kronauer D.J.C."/>
        </authorList>
    </citation>
    <scope>NUCLEOTIDE SEQUENCE [LARGE SCALE GENOMIC DNA]</scope>
    <source>
        <strain evidence="2">Clonal line C1</strain>
    </source>
</reference>
<feature type="compositionally biased region" description="Polar residues" evidence="1">
    <location>
        <begin position="86"/>
        <end position="96"/>
    </location>
</feature>
<comment type="caution">
    <text evidence="2">The sequence shown here is derived from an EMBL/GenBank/DDBJ whole genome shotgun (WGS) entry which is preliminary data.</text>
</comment>
<feature type="compositionally biased region" description="Polar residues" evidence="1">
    <location>
        <begin position="10"/>
        <end position="24"/>
    </location>
</feature>
<evidence type="ECO:0000313" key="2">
    <source>
        <dbReference type="EMBL" id="RLU23593.1"/>
    </source>
</evidence>
<evidence type="ECO:0000256" key="1">
    <source>
        <dbReference type="SAM" id="MobiDB-lite"/>
    </source>
</evidence>
<proteinExistence type="predicted"/>
<sequence length="294" mass="33792">MEKSKIVPPNLSNVSSPRVRSARTSTDDRLSNVYSAEKDLINARSHLPVEEKKTVSLTSAERKEESANSISARTNTSHQYRDRFVNKSSNKSSETNRPMKKSKRIANSKSNERTFIANKEHNANPHSKNLENNNTDRINVSRSTAEEITENKRTLTLKMTGTSWTEVEKEKKFSSKLPIRTWKRLRTKEPAAAMSPESNITNEDENQELQKPDIEIMHRNNHSVIPENEENHEEIVKDHASKDHSNIKRSDQLRFRTKLLNAGKPELTSTNIRKIKGSKAAEMREQRNKKLNIR</sequence>
<dbReference type="EMBL" id="QOIP01000004">
    <property type="protein sequence ID" value="RLU23593.1"/>
    <property type="molecule type" value="Genomic_DNA"/>
</dbReference>
<evidence type="ECO:0000313" key="3">
    <source>
        <dbReference type="Proteomes" id="UP000279307"/>
    </source>
</evidence>
<dbReference type="AlphaFoldDB" id="A0A3L8DTV0"/>
<dbReference type="OrthoDB" id="7554676at2759"/>
<organism evidence="2 3">
    <name type="scientific">Ooceraea biroi</name>
    <name type="common">Clonal raider ant</name>
    <name type="synonym">Cerapachys biroi</name>
    <dbReference type="NCBI Taxonomy" id="2015173"/>
    <lineage>
        <taxon>Eukaryota</taxon>
        <taxon>Metazoa</taxon>
        <taxon>Ecdysozoa</taxon>
        <taxon>Arthropoda</taxon>
        <taxon>Hexapoda</taxon>
        <taxon>Insecta</taxon>
        <taxon>Pterygota</taxon>
        <taxon>Neoptera</taxon>
        <taxon>Endopterygota</taxon>
        <taxon>Hymenoptera</taxon>
        <taxon>Apocrita</taxon>
        <taxon>Aculeata</taxon>
        <taxon>Formicoidea</taxon>
        <taxon>Formicidae</taxon>
        <taxon>Dorylinae</taxon>
        <taxon>Ooceraea</taxon>
    </lineage>
</organism>
<feature type="region of interest" description="Disordered" evidence="1">
    <location>
        <begin position="1"/>
        <end position="114"/>
    </location>
</feature>
<dbReference type="Proteomes" id="UP000279307">
    <property type="component" value="Chromosome 4"/>
</dbReference>
<gene>
    <name evidence="2" type="ORF">DMN91_003798</name>
</gene>
<feature type="compositionally biased region" description="Basic and acidic residues" evidence="1">
    <location>
        <begin position="25"/>
        <end position="66"/>
    </location>
</feature>